<gene>
    <name evidence="2" type="ORF">EPA93_14480</name>
</gene>
<evidence type="ECO:0000313" key="2">
    <source>
        <dbReference type="EMBL" id="QBD77142.1"/>
    </source>
</evidence>
<dbReference type="GO" id="GO:0016853">
    <property type="term" value="F:isomerase activity"/>
    <property type="evidence" value="ECO:0007669"/>
    <property type="project" value="UniProtKB-KW"/>
</dbReference>
<feature type="domain" description="Xylose isomerase-like TIM barrel" evidence="1">
    <location>
        <begin position="22"/>
        <end position="262"/>
    </location>
</feature>
<dbReference type="OrthoDB" id="6629724at2"/>
<reference evidence="2 3" key="1">
    <citation type="submission" date="2019-01" db="EMBL/GenBank/DDBJ databases">
        <title>Ktedonosporobacter rubrisoli SCAWS-G2.</title>
        <authorList>
            <person name="Huang Y."/>
            <person name="Yan B."/>
        </authorList>
    </citation>
    <scope>NUCLEOTIDE SEQUENCE [LARGE SCALE GENOMIC DNA]</scope>
    <source>
        <strain evidence="2 3">SCAWS-G2</strain>
    </source>
</reference>
<dbReference type="PANTHER" id="PTHR12110:SF21">
    <property type="entry name" value="XYLOSE ISOMERASE-LIKE TIM BARREL DOMAIN-CONTAINING PROTEIN"/>
    <property type="match status" value="1"/>
</dbReference>
<dbReference type="AlphaFoldDB" id="A0A4P6JPW7"/>
<dbReference type="RefSeq" id="WP_129888205.1">
    <property type="nucleotide sequence ID" value="NZ_CP035758.1"/>
</dbReference>
<keyword evidence="3" id="KW-1185">Reference proteome</keyword>
<evidence type="ECO:0000259" key="1">
    <source>
        <dbReference type="Pfam" id="PF01261"/>
    </source>
</evidence>
<dbReference type="InterPro" id="IPR050312">
    <property type="entry name" value="IolE/XylAMocC-like"/>
</dbReference>
<dbReference type="KEGG" id="kbs:EPA93_14480"/>
<dbReference type="Proteomes" id="UP000290365">
    <property type="component" value="Chromosome"/>
</dbReference>
<dbReference type="SUPFAM" id="SSF51658">
    <property type="entry name" value="Xylose isomerase-like"/>
    <property type="match status" value="1"/>
</dbReference>
<dbReference type="Gene3D" id="3.20.20.150">
    <property type="entry name" value="Divalent-metal-dependent TIM barrel enzymes"/>
    <property type="match status" value="1"/>
</dbReference>
<keyword evidence="2" id="KW-0413">Isomerase</keyword>
<name>A0A4P6JPW7_KTERU</name>
<proteinExistence type="predicted"/>
<accession>A0A4P6JPW7</accession>
<dbReference type="PANTHER" id="PTHR12110">
    <property type="entry name" value="HYDROXYPYRUVATE ISOMERASE"/>
    <property type="match status" value="1"/>
</dbReference>
<dbReference type="InterPro" id="IPR036237">
    <property type="entry name" value="Xyl_isomerase-like_sf"/>
</dbReference>
<dbReference type="Pfam" id="PF01261">
    <property type="entry name" value="AP_endonuc_2"/>
    <property type="match status" value="1"/>
</dbReference>
<dbReference type="EMBL" id="CP035758">
    <property type="protein sequence ID" value="QBD77142.1"/>
    <property type="molecule type" value="Genomic_DNA"/>
</dbReference>
<dbReference type="InterPro" id="IPR013022">
    <property type="entry name" value="Xyl_isomerase-like_TIM-brl"/>
</dbReference>
<organism evidence="2 3">
    <name type="scientific">Ktedonosporobacter rubrisoli</name>
    <dbReference type="NCBI Taxonomy" id="2509675"/>
    <lineage>
        <taxon>Bacteria</taxon>
        <taxon>Bacillati</taxon>
        <taxon>Chloroflexota</taxon>
        <taxon>Ktedonobacteria</taxon>
        <taxon>Ktedonobacterales</taxon>
        <taxon>Ktedonosporobacteraceae</taxon>
        <taxon>Ktedonosporobacter</taxon>
    </lineage>
</organism>
<evidence type="ECO:0000313" key="3">
    <source>
        <dbReference type="Proteomes" id="UP000290365"/>
    </source>
</evidence>
<sequence length="287" mass="31553">MKLGVFTQWIKADSIEELALRIRQLGLQCVVLDSFPGLPIDLDNPTPAICSRIKAAFAQAKVEIAAVGGYSNLAHPDPQIRQAIHTRFQGLIRLSAAIGAPMLCTEVGTYDAQDEWNWNPANATEQALNDLIASVRPLVAYAQDYGVLLGIEPYVMTIINTPQRAVSFVEALDIHQVRIVADPAGMLTRGTLDEQSSFLPAAFHAISPYIGLVHVEDCRPDPAGHFFWLPAGQGLLEYPLFMDLLLQARYDGPFILEHLSEAALPAAREYVLSQWKLANERAGQVQL</sequence>
<protein>
    <submittedName>
        <fullName evidence="2">Sugar phosphate isomerase/epimerase</fullName>
    </submittedName>
</protein>